<dbReference type="OrthoDB" id="7700477at2759"/>
<dbReference type="RefSeq" id="XP_016656283.1">
    <property type="nucleotide sequence ID" value="XM_016800794.2"/>
</dbReference>
<evidence type="ECO:0000259" key="2">
    <source>
        <dbReference type="Pfam" id="PF16064"/>
    </source>
</evidence>
<dbReference type="EnsemblMetazoa" id="XM_016800794.2">
    <property type="protein sequence ID" value="XP_016656283.1"/>
    <property type="gene ID" value="LOC100570978"/>
</dbReference>
<reference evidence="3" key="2">
    <citation type="submission" date="2022-06" db="UniProtKB">
        <authorList>
            <consortium name="EnsemblMetazoa"/>
        </authorList>
    </citation>
    <scope>IDENTIFICATION</scope>
</reference>
<evidence type="ECO:0000256" key="1">
    <source>
        <dbReference type="SAM" id="Coils"/>
    </source>
</evidence>
<dbReference type="Proteomes" id="UP000007819">
    <property type="component" value="Unassembled WGS sequence"/>
</dbReference>
<evidence type="ECO:0000313" key="4">
    <source>
        <dbReference type="Proteomes" id="UP000007819"/>
    </source>
</evidence>
<accession>A0A8R2H5C7</accession>
<dbReference type="KEGG" id="api:100570978"/>
<dbReference type="AlphaFoldDB" id="A0A8R2H5C7"/>
<dbReference type="PANTHER" id="PTHR34153:SF2">
    <property type="entry name" value="SI:CH211-262H13.3-RELATED"/>
    <property type="match status" value="1"/>
</dbReference>
<sequence>MTYHIVEFIKENSVEAVPSHWLSRDGKTCAWPKRHLDPTRQIEKKKQPNTLEYTWFEIRVLSNSISSLKEAKEKAKKATFTSDLSSIEEVKETRNIRRKKIDDNDDDRDFTSKIKTKKHFKTIIQDKVPSPPKFFDTGFVGENDSDSGSDNILISNFKIKEKPQLKYFKNKTNINISDGNKINNNNRSPTQSYLPLRRSSVAKNTALVSTTASLLISPSGKWNVDDIGLLNSNKIIKRKLDFESTSIHSTSPQNIDAAIHHDNINVDNLSIHYEDGIDNINGNLKNDCLKKLNVEDKHLDNSLTHFSTSSSSVSISNNSTVQTEMLCILKSLTRTLTNMKYEVRTITTKIDRLENVITDQQKNQNNLSTKNNYYPVDESIYKFPLTSLEELTIFEEKIMDKDFRQQMITFLVRLERSTVSDMTRQIMSKLFHNNLLSKFSYSGQKKKMIFSSLNSCALIFETIRTVKIHKTCIDQEILRPMKFFMANAKFREEKKNKNINIIS</sequence>
<keyword evidence="1" id="KW-0175">Coiled coil</keyword>
<protein>
    <recommendedName>
        <fullName evidence="2">DUF4806 domain-containing protein</fullName>
    </recommendedName>
</protein>
<name>A0A8R2H5C7_ACYPI</name>
<keyword evidence="4" id="KW-1185">Reference proteome</keyword>
<evidence type="ECO:0000313" key="3">
    <source>
        <dbReference type="EnsemblMetazoa" id="XP_016656283.1"/>
    </source>
</evidence>
<organism evidence="3 4">
    <name type="scientific">Acyrthosiphon pisum</name>
    <name type="common">Pea aphid</name>
    <dbReference type="NCBI Taxonomy" id="7029"/>
    <lineage>
        <taxon>Eukaryota</taxon>
        <taxon>Metazoa</taxon>
        <taxon>Ecdysozoa</taxon>
        <taxon>Arthropoda</taxon>
        <taxon>Hexapoda</taxon>
        <taxon>Insecta</taxon>
        <taxon>Pterygota</taxon>
        <taxon>Neoptera</taxon>
        <taxon>Paraneoptera</taxon>
        <taxon>Hemiptera</taxon>
        <taxon>Sternorrhyncha</taxon>
        <taxon>Aphidomorpha</taxon>
        <taxon>Aphidoidea</taxon>
        <taxon>Aphididae</taxon>
        <taxon>Macrosiphini</taxon>
        <taxon>Acyrthosiphon</taxon>
    </lineage>
</organism>
<proteinExistence type="predicted"/>
<feature type="domain" description="DUF4806" evidence="2">
    <location>
        <begin position="381"/>
        <end position="448"/>
    </location>
</feature>
<dbReference type="GeneID" id="100570978"/>
<dbReference type="Pfam" id="PF16064">
    <property type="entry name" value="DUF4806"/>
    <property type="match status" value="1"/>
</dbReference>
<dbReference type="InterPro" id="IPR032071">
    <property type="entry name" value="DUF4806"/>
</dbReference>
<feature type="coiled-coil region" evidence="1">
    <location>
        <begin position="343"/>
        <end position="370"/>
    </location>
</feature>
<reference evidence="4" key="1">
    <citation type="submission" date="2010-06" db="EMBL/GenBank/DDBJ databases">
        <authorList>
            <person name="Jiang H."/>
            <person name="Abraham K."/>
            <person name="Ali S."/>
            <person name="Alsbrooks S.L."/>
            <person name="Anim B.N."/>
            <person name="Anosike U.S."/>
            <person name="Attaway T."/>
            <person name="Bandaranaike D.P."/>
            <person name="Battles P.K."/>
            <person name="Bell S.N."/>
            <person name="Bell A.V."/>
            <person name="Beltran B."/>
            <person name="Bickham C."/>
            <person name="Bustamante Y."/>
            <person name="Caleb T."/>
            <person name="Canada A."/>
            <person name="Cardenas V."/>
            <person name="Carter K."/>
            <person name="Chacko J."/>
            <person name="Chandrabose M.N."/>
            <person name="Chavez D."/>
            <person name="Chavez A."/>
            <person name="Chen L."/>
            <person name="Chu H.-S."/>
            <person name="Claassen K.J."/>
            <person name="Cockrell R."/>
            <person name="Collins M."/>
            <person name="Cooper J.A."/>
            <person name="Cree A."/>
            <person name="Curry S.M."/>
            <person name="Da Y."/>
            <person name="Dao M.D."/>
            <person name="Das B."/>
            <person name="Davila M.-L."/>
            <person name="Davy-Carroll L."/>
            <person name="Denson S."/>
            <person name="Dinh H."/>
            <person name="Ebong V.E."/>
            <person name="Edwards J.R."/>
            <person name="Egan A."/>
            <person name="El-Daye J."/>
            <person name="Escobedo L."/>
            <person name="Fernandez S."/>
            <person name="Fernando P.R."/>
            <person name="Flagg N."/>
            <person name="Forbes L.D."/>
            <person name="Fowler R.G."/>
            <person name="Fu Q."/>
            <person name="Gabisi R.A."/>
            <person name="Ganer J."/>
            <person name="Garbino Pronczuk A."/>
            <person name="Garcia R.M."/>
            <person name="Garner T."/>
            <person name="Garrett T.E."/>
            <person name="Gonzalez D.A."/>
            <person name="Hamid H."/>
            <person name="Hawkins E.S."/>
            <person name="Hirani K."/>
            <person name="Hogues M.E."/>
            <person name="Hollins B."/>
            <person name="Hsiao C.-H."/>
            <person name="Jabil R."/>
            <person name="James M.L."/>
            <person name="Jhangiani S.N."/>
            <person name="Johnson B."/>
            <person name="Johnson Q."/>
            <person name="Joshi V."/>
            <person name="Kalu J.B."/>
            <person name="Kam C."/>
            <person name="Kashfia A."/>
            <person name="Keebler J."/>
            <person name="Kisamo H."/>
            <person name="Kovar C.L."/>
            <person name="Lago L.A."/>
            <person name="Lai C.-Y."/>
            <person name="Laidlaw J."/>
            <person name="Lara F."/>
            <person name="Le T.-K."/>
            <person name="Lee S.L."/>
            <person name="Legall F.H."/>
            <person name="Lemon S.J."/>
            <person name="Lewis L.R."/>
            <person name="Li B."/>
            <person name="Liu Y."/>
            <person name="Liu Y.-S."/>
            <person name="Lopez J."/>
            <person name="Lozado R.J."/>
            <person name="Lu J."/>
            <person name="Madu R.C."/>
            <person name="Maheshwari M."/>
            <person name="Maheshwari R."/>
            <person name="Malloy K."/>
            <person name="Martinez E."/>
            <person name="Mathew T."/>
            <person name="Mercado I.C."/>
            <person name="Mercado C."/>
            <person name="Meyer B."/>
            <person name="Montgomery K."/>
            <person name="Morgan M.B."/>
            <person name="Munidasa M."/>
            <person name="Nazareth L.V."/>
            <person name="Nelson J."/>
            <person name="Ng B.M."/>
            <person name="Nguyen N.B."/>
            <person name="Nguyen P.Q."/>
            <person name="Nguyen T."/>
            <person name="Obregon M."/>
            <person name="Okwuonu G.O."/>
            <person name="Onwere C.G."/>
            <person name="Orozco G."/>
            <person name="Parra A."/>
            <person name="Patel S."/>
            <person name="Patil S."/>
            <person name="Perez A."/>
            <person name="Perez Y."/>
            <person name="Pham C."/>
            <person name="Primus E.L."/>
            <person name="Pu L.-L."/>
            <person name="Puazo M."/>
            <person name="Qin X."/>
            <person name="Quiroz J.B."/>
            <person name="Reese J."/>
            <person name="Richards S."/>
            <person name="Rives C.M."/>
            <person name="Robberts R."/>
            <person name="Ruiz S.J."/>
            <person name="Ruiz M.J."/>
            <person name="Santibanez J."/>
            <person name="Schneider B.W."/>
            <person name="Sisson I."/>
            <person name="Smith M."/>
            <person name="Sodergren E."/>
            <person name="Song X.-Z."/>
            <person name="Song B.B."/>
            <person name="Summersgill H."/>
            <person name="Thelus R."/>
            <person name="Thornton R.D."/>
            <person name="Trejos Z.Y."/>
            <person name="Usmani K."/>
            <person name="Vattathil S."/>
            <person name="Villasana D."/>
            <person name="Walker D.L."/>
            <person name="Wang S."/>
            <person name="Wang K."/>
            <person name="White C.S."/>
            <person name="Williams A.C."/>
            <person name="Williamson J."/>
            <person name="Wilson K."/>
            <person name="Woghiren I.O."/>
            <person name="Woodworth J.R."/>
            <person name="Worley K.C."/>
            <person name="Wright R.A."/>
            <person name="Wu W."/>
            <person name="Young L."/>
            <person name="Zhang L."/>
            <person name="Zhang J."/>
            <person name="Zhu Y."/>
            <person name="Muzny D.M."/>
            <person name="Weinstock G."/>
            <person name="Gibbs R.A."/>
        </authorList>
    </citation>
    <scope>NUCLEOTIDE SEQUENCE [LARGE SCALE GENOMIC DNA]</scope>
    <source>
        <strain evidence="4">LSR1</strain>
    </source>
</reference>
<dbReference type="PANTHER" id="PTHR34153">
    <property type="entry name" value="SI:CH211-262H13.3-RELATED-RELATED"/>
    <property type="match status" value="1"/>
</dbReference>